<gene>
    <name evidence="2" type="ORF">MCOLE_v1c01220</name>
</gene>
<dbReference type="KEGG" id="mcol:MCOLE_v1c01220"/>
<feature type="transmembrane region" description="Helical" evidence="1">
    <location>
        <begin position="15"/>
        <end position="36"/>
    </location>
</feature>
<evidence type="ECO:0000313" key="3">
    <source>
        <dbReference type="Proteomes" id="UP000232221"/>
    </source>
</evidence>
<dbReference type="AlphaFoldDB" id="A0A2K8P1K4"/>
<name>A0A2K8P1K4_9MOLU</name>
<keyword evidence="1" id="KW-0812">Transmembrane</keyword>
<protein>
    <submittedName>
        <fullName evidence="2">Uncharacterized protein</fullName>
    </submittedName>
</protein>
<keyword evidence="1" id="KW-0472">Membrane</keyword>
<dbReference type="EMBL" id="CP024968">
    <property type="protein sequence ID" value="ATZ20637.1"/>
    <property type="molecule type" value="Genomic_DNA"/>
</dbReference>
<feature type="transmembrane region" description="Helical" evidence="1">
    <location>
        <begin position="43"/>
        <end position="60"/>
    </location>
</feature>
<dbReference type="NCBIfam" id="NF033688">
    <property type="entry name" value="MG406_fam"/>
    <property type="match status" value="1"/>
</dbReference>
<reference evidence="2 3" key="1">
    <citation type="submission" date="2017-11" db="EMBL/GenBank/DDBJ databases">
        <title>Genome sequence of Mesoplasma coleopterae BARC 779 (ATCC 49583).</title>
        <authorList>
            <person name="Lo W.-S."/>
            <person name="Kuo C.-H."/>
        </authorList>
    </citation>
    <scope>NUCLEOTIDE SEQUENCE [LARGE SCALE GENOMIC DNA]</scope>
    <source>
        <strain evidence="2 3">BARC 779</strain>
    </source>
</reference>
<proteinExistence type="predicted"/>
<feature type="transmembrane region" description="Helical" evidence="1">
    <location>
        <begin position="75"/>
        <end position="96"/>
    </location>
</feature>
<keyword evidence="3" id="KW-1185">Reference proteome</keyword>
<keyword evidence="1" id="KW-1133">Transmembrane helix</keyword>
<dbReference type="RefSeq" id="WP_100670578.1">
    <property type="nucleotide sequence ID" value="NZ_CP022510.1"/>
</dbReference>
<sequence length="131" mass="15258">MELKSIYKNWFKNPALTIIFMISFLTGMTITLLFVLKIINYSWLTGWVLGLTSFLVGIFISKKSVVLLLENENHFLFYFFFLLRIGAYATPLFIAFFNNNIIFDYRGVLIGLSPILLLPFTNHKILNLKSY</sequence>
<evidence type="ECO:0000313" key="2">
    <source>
        <dbReference type="EMBL" id="ATZ20637.1"/>
    </source>
</evidence>
<organism evidence="2 3">
    <name type="scientific">Mesoplasma coleopterae</name>
    <dbReference type="NCBI Taxonomy" id="324078"/>
    <lineage>
        <taxon>Bacteria</taxon>
        <taxon>Bacillati</taxon>
        <taxon>Mycoplasmatota</taxon>
        <taxon>Mollicutes</taxon>
        <taxon>Entomoplasmatales</taxon>
        <taxon>Entomoplasmataceae</taxon>
        <taxon>Mesoplasma</taxon>
    </lineage>
</organism>
<accession>A0A2K8P1K4</accession>
<evidence type="ECO:0000256" key="1">
    <source>
        <dbReference type="SAM" id="Phobius"/>
    </source>
</evidence>
<dbReference type="OrthoDB" id="391915at2"/>
<dbReference type="Proteomes" id="UP000232221">
    <property type="component" value="Chromosome"/>
</dbReference>